<evidence type="ECO:0000313" key="2">
    <source>
        <dbReference type="Proteomes" id="UP000679179"/>
    </source>
</evidence>
<sequence>MKGFYDLEGNIKNYKVTDYYLECNSNEFYYHYCSNKAFDSILDNSSFWFTNSDYTNDAMEIKEGKKIIVNCINEMEDLYSKTYRGILQDKIFSIIQQSYILCFCRSDNSSNMWREYAGIDGYCIKVNIFDMLNFKLQGDIEGEELEKYFWIYNGLVLYDDKIKNDKVKELLNHFGEVYKLFLIGRISEENFNTLEYYVTNHLAEFCLFCKKSGWESEKEYRIALLPKNNEANKFLKIRYNKYLGDIPYFNISFSSFKDLIQGVVLGPQNNKHIEEIEQKLKSGSYKHWDVKKVDLPIRF</sequence>
<dbReference type="Proteomes" id="UP000679179">
    <property type="component" value="Unassembled WGS sequence"/>
</dbReference>
<name>A0A919VHQ1_9CLOT</name>
<proteinExistence type="predicted"/>
<accession>A0A919VHQ1</accession>
<gene>
    <name evidence="1" type="ORF">CPJCM30710_31480</name>
</gene>
<evidence type="ECO:0000313" key="1">
    <source>
        <dbReference type="EMBL" id="GIM30482.1"/>
    </source>
</evidence>
<keyword evidence="2" id="KW-1185">Reference proteome</keyword>
<dbReference type="AlphaFoldDB" id="A0A919VHQ1"/>
<dbReference type="InterPro" id="IPR021352">
    <property type="entry name" value="DUF2971"/>
</dbReference>
<organism evidence="1 2">
    <name type="scientific">Clostridium polyendosporum</name>
    <dbReference type="NCBI Taxonomy" id="69208"/>
    <lineage>
        <taxon>Bacteria</taxon>
        <taxon>Bacillati</taxon>
        <taxon>Bacillota</taxon>
        <taxon>Clostridia</taxon>
        <taxon>Eubacteriales</taxon>
        <taxon>Clostridiaceae</taxon>
        <taxon>Clostridium</taxon>
    </lineage>
</organism>
<dbReference type="RefSeq" id="WP_212905151.1">
    <property type="nucleotide sequence ID" value="NZ_BOPZ01000039.1"/>
</dbReference>
<dbReference type="Pfam" id="PF11185">
    <property type="entry name" value="DUF2971"/>
    <property type="match status" value="1"/>
</dbReference>
<protein>
    <recommendedName>
        <fullName evidence="3">DUF2971 domain-containing protein</fullName>
    </recommendedName>
</protein>
<evidence type="ECO:0008006" key="3">
    <source>
        <dbReference type="Google" id="ProtNLM"/>
    </source>
</evidence>
<dbReference type="EMBL" id="BOPZ01000039">
    <property type="protein sequence ID" value="GIM30482.1"/>
    <property type="molecule type" value="Genomic_DNA"/>
</dbReference>
<reference evidence="1" key="1">
    <citation type="submission" date="2021-03" db="EMBL/GenBank/DDBJ databases">
        <title>Taxonomic study of Clostridium polyendosporum from meadow-gley soil under rice.</title>
        <authorList>
            <person name="Kobayashi H."/>
            <person name="Tanizawa Y."/>
            <person name="Yagura M."/>
        </authorList>
    </citation>
    <scope>NUCLEOTIDE SEQUENCE</scope>
    <source>
        <strain evidence="1">JCM 30710</strain>
    </source>
</reference>
<comment type="caution">
    <text evidence="1">The sequence shown here is derived from an EMBL/GenBank/DDBJ whole genome shotgun (WGS) entry which is preliminary data.</text>
</comment>